<proteinExistence type="predicted"/>
<gene>
    <name evidence="2" type="ORF">Tco_0657392</name>
</gene>
<evidence type="ECO:0000313" key="2">
    <source>
        <dbReference type="EMBL" id="GJS62608.1"/>
    </source>
</evidence>
<evidence type="ECO:0000256" key="1">
    <source>
        <dbReference type="SAM" id="MobiDB-lite"/>
    </source>
</evidence>
<dbReference type="Proteomes" id="UP001151760">
    <property type="component" value="Unassembled WGS sequence"/>
</dbReference>
<accession>A0ABQ4XBF8</accession>
<reference evidence="2" key="2">
    <citation type="submission" date="2022-01" db="EMBL/GenBank/DDBJ databases">
        <authorList>
            <person name="Yamashiro T."/>
            <person name="Shiraishi A."/>
            <person name="Satake H."/>
            <person name="Nakayama K."/>
        </authorList>
    </citation>
    <scope>NUCLEOTIDE SEQUENCE</scope>
</reference>
<sequence length="94" mass="9866">MPPKRTSLATARAAAAIARAADAAAASALMTTTAIEQLIEARVSGTLANHETLQNSTNGHGDGSHNSDTRIRRTVRTPYGVSVPYQQLCYGEPS</sequence>
<keyword evidence="3" id="KW-1185">Reference proteome</keyword>
<evidence type="ECO:0000313" key="3">
    <source>
        <dbReference type="Proteomes" id="UP001151760"/>
    </source>
</evidence>
<protein>
    <recommendedName>
        <fullName evidence="4">Secreted protein</fullName>
    </recommendedName>
</protein>
<dbReference type="EMBL" id="BQNB010009371">
    <property type="protein sequence ID" value="GJS62608.1"/>
    <property type="molecule type" value="Genomic_DNA"/>
</dbReference>
<name>A0ABQ4XBF8_9ASTR</name>
<organism evidence="2 3">
    <name type="scientific">Tanacetum coccineum</name>
    <dbReference type="NCBI Taxonomy" id="301880"/>
    <lineage>
        <taxon>Eukaryota</taxon>
        <taxon>Viridiplantae</taxon>
        <taxon>Streptophyta</taxon>
        <taxon>Embryophyta</taxon>
        <taxon>Tracheophyta</taxon>
        <taxon>Spermatophyta</taxon>
        <taxon>Magnoliopsida</taxon>
        <taxon>eudicotyledons</taxon>
        <taxon>Gunneridae</taxon>
        <taxon>Pentapetalae</taxon>
        <taxon>asterids</taxon>
        <taxon>campanulids</taxon>
        <taxon>Asterales</taxon>
        <taxon>Asteraceae</taxon>
        <taxon>Asteroideae</taxon>
        <taxon>Anthemideae</taxon>
        <taxon>Anthemidinae</taxon>
        <taxon>Tanacetum</taxon>
    </lineage>
</organism>
<feature type="region of interest" description="Disordered" evidence="1">
    <location>
        <begin position="52"/>
        <end position="77"/>
    </location>
</feature>
<comment type="caution">
    <text evidence="2">The sequence shown here is derived from an EMBL/GenBank/DDBJ whole genome shotgun (WGS) entry which is preliminary data.</text>
</comment>
<evidence type="ECO:0008006" key="4">
    <source>
        <dbReference type="Google" id="ProtNLM"/>
    </source>
</evidence>
<feature type="compositionally biased region" description="Basic and acidic residues" evidence="1">
    <location>
        <begin position="62"/>
        <end position="71"/>
    </location>
</feature>
<reference evidence="2" key="1">
    <citation type="journal article" date="2022" name="Int. J. Mol. Sci.">
        <title>Draft Genome of Tanacetum Coccineum: Genomic Comparison of Closely Related Tanacetum-Family Plants.</title>
        <authorList>
            <person name="Yamashiro T."/>
            <person name="Shiraishi A."/>
            <person name="Nakayama K."/>
            <person name="Satake H."/>
        </authorList>
    </citation>
    <scope>NUCLEOTIDE SEQUENCE</scope>
</reference>